<dbReference type="EMBL" id="LXQA011394877">
    <property type="protein sequence ID" value="MCI95717.1"/>
    <property type="molecule type" value="Genomic_DNA"/>
</dbReference>
<name>A0A392W5V1_9FABA</name>
<sequence>SSWKNHLEVARRAGWAGATRQYEIQAEMAVTDTCASRRTGSAACEHEKLCRFCID</sequence>
<accession>A0A392W5V1</accession>
<proteinExistence type="predicted"/>
<evidence type="ECO:0000313" key="1">
    <source>
        <dbReference type="EMBL" id="MCI95717.1"/>
    </source>
</evidence>
<evidence type="ECO:0000313" key="2">
    <source>
        <dbReference type="Proteomes" id="UP000265520"/>
    </source>
</evidence>
<organism evidence="1 2">
    <name type="scientific">Trifolium medium</name>
    <dbReference type="NCBI Taxonomy" id="97028"/>
    <lineage>
        <taxon>Eukaryota</taxon>
        <taxon>Viridiplantae</taxon>
        <taxon>Streptophyta</taxon>
        <taxon>Embryophyta</taxon>
        <taxon>Tracheophyta</taxon>
        <taxon>Spermatophyta</taxon>
        <taxon>Magnoliopsida</taxon>
        <taxon>eudicotyledons</taxon>
        <taxon>Gunneridae</taxon>
        <taxon>Pentapetalae</taxon>
        <taxon>rosids</taxon>
        <taxon>fabids</taxon>
        <taxon>Fabales</taxon>
        <taxon>Fabaceae</taxon>
        <taxon>Papilionoideae</taxon>
        <taxon>50 kb inversion clade</taxon>
        <taxon>NPAAA clade</taxon>
        <taxon>Hologalegina</taxon>
        <taxon>IRL clade</taxon>
        <taxon>Trifolieae</taxon>
        <taxon>Trifolium</taxon>
    </lineage>
</organism>
<reference evidence="1 2" key="1">
    <citation type="journal article" date="2018" name="Front. Plant Sci.">
        <title>Red Clover (Trifolium pratense) and Zigzag Clover (T. medium) - A Picture of Genomic Similarities and Differences.</title>
        <authorList>
            <person name="Dluhosova J."/>
            <person name="Istvanek J."/>
            <person name="Nedelnik J."/>
            <person name="Repkova J."/>
        </authorList>
    </citation>
    <scope>NUCLEOTIDE SEQUENCE [LARGE SCALE GENOMIC DNA]</scope>
    <source>
        <strain evidence="2">cv. 10/8</strain>
        <tissue evidence="1">Leaf</tissue>
    </source>
</reference>
<dbReference type="AlphaFoldDB" id="A0A392W5V1"/>
<protein>
    <submittedName>
        <fullName evidence="1">Uncharacterized protein</fullName>
    </submittedName>
</protein>
<keyword evidence="2" id="KW-1185">Reference proteome</keyword>
<feature type="non-terminal residue" evidence="1">
    <location>
        <position position="1"/>
    </location>
</feature>
<comment type="caution">
    <text evidence="1">The sequence shown here is derived from an EMBL/GenBank/DDBJ whole genome shotgun (WGS) entry which is preliminary data.</text>
</comment>
<dbReference type="Proteomes" id="UP000265520">
    <property type="component" value="Unassembled WGS sequence"/>
</dbReference>